<organism evidence="1 2">
    <name type="scientific">Chitinophaga filiformis</name>
    <name type="common">Myxococcus filiformis</name>
    <name type="synonym">Flexibacter filiformis</name>
    <dbReference type="NCBI Taxonomy" id="104663"/>
    <lineage>
        <taxon>Bacteria</taxon>
        <taxon>Pseudomonadati</taxon>
        <taxon>Bacteroidota</taxon>
        <taxon>Chitinophagia</taxon>
        <taxon>Chitinophagales</taxon>
        <taxon>Chitinophagaceae</taxon>
        <taxon>Chitinophaga</taxon>
    </lineage>
</organism>
<dbReference type="Proteomes" id="UP000830198">
    <property type="component" value="Chromosome"/>
</dbReference>
<accession>A0ABY4HXE8</accession>
<sequence>MVEVFKTNVNKREHAYMLLTQMHRIRAEYKANFDLEDCDRILRVECRSGAVNPSVVINLLKRYGFEVDVLADEVVLPHA</sequence>
<dbReference type="EMBL" id="CP095855">
    <property type="protein sequence ID" value="UPK68217.1"/>
    <property type="molecule type" value="Genomic_DNA"/>
</dbReference>
<name>A0ABY4HXE8_CHIFI</name>
<dbReference type="RefSeq" id="WP_247810574.1">
    <property type="nucleotide sequence ID" value="NZ_CP095855.1"/>
</dbReference>
<reference evidence="1 2" key="1">
    <citation type="submission" date="2022-04" db="EMBL/GenBank/DDBJ databases">
        <title>The arsenic-methylating capacity of Chitinophaga filiformis YT5 during chitin decomposition.</title>
        <authorList>
            <person name="Chen G."/>
            <person name="Liang Y."/>
        </authorList>
    </citation>
    <scope>NUCLEOTIDE SEQUENCE [LARGE SCALE GENOMIC DNA]</scope>
    <source>
        <strain evidence="1 2">YT5</strain>
    </source>
</reference>
<protein>
    <submittedName>
        <fullName evidence="1">Uncharacterized protein</fullName>
    </submittedName>
</protein>
<keyword evidence="2" id="KW-1185">Reference proteome</keyword>
<proteinExistence type="predicted"/>
<evidence type="ECO:0000313" key="2">
    <source>
        <dbReference type="Proteomes" id="UP000830198"/>
    </source>
</evidence>
<evidence type="ECO:0000313" key="1">
    <source>
        <dbReference type="EMBL" id="UPK68217.1"/>
    </source>
</evidence>
<gene>
    <name evidence="1" type="ORF">MYF79_24995</name>
</gene>